<feature type="region of interest" description="Disordered" evidence="9">
    <location>
        <begin position="405"/>
        <end position="425"/>
    </location>
</feature>
<protein>
    <recommendedName>
        <fullName evidence="11">Cadherin domain-containing protein</fullName>
    </recommendedName>
</protein>
<dbReference type="InterPro" id="IPR002126">
    <property type="entry name" value="Cadherin-like_dom"/>
</dbReference>
<keyword evidence="7" id="KW-0325">Glycoprotein</keyword>
<feature type="compositionally biased region" description="Low complexity" evidence="9">
    <location>
        <begin position="405"/>
        <end position="416"/>
    </location>
</feature>
<sequence>MLDQAGRSLALSLPLLLISLSFMSTLELPRLSRRDLPQVLFSVKENTEPGHVVGSIYDKISLPLDRRLQFFLPKNPFFTFDADGSLVVTGHLDRDDNPSLCKEPVYPEICEWSNFLIDNTGSYISLRVNIEDINDNAPRWPTPSVTITIPENSAPNFTTELSPAHDPDYGENGIKEYKLITPSAFEDTFQLRISPYQSANLKRYQTRDQQRRQKSAVPIGSPNLVLMKPLDREELPWINLTLLAIDGSPPFHTGSLDIYVRVGDENDNSPYFTFQRYVAQVPEIAPVGSIIQLHPISSNRQADDNGGTVSLVDHVHAVDRDEGANGRIYYSFARSTPLETQKSFAIDSQTGQLRVASPLSYDDGPTSWNFQVVATDNGRPPRSSLTDVSIQLKDTNNHAPSITIQSSASHQAPHSQTDSSEESTTLQVMENVKLERKLLATLTVTDRDTAAGGGEFGCSLRSEDSEHFLLVLKGQLPQVMIYDLFVSGVFDREKGPVRHVEVHCEDKGTPRLSSSHLIRILIDDENDNSPSFEFPFYRLTTKEGQPKGSIVGQVRATDPDAGENSRLVYDIQWPKGTRGMDKVLNIDRDGNLTAKVTLDREAAPYGYNLTVSSDLVALLLVF</sequence>
<dbReference type="AlphaFoldDB" id="A0A0R3UQ70"/>
<dbReference type="GO" id="GO:0007156">
    <property type="term" value="P:homophilic cell adhesion via plasma membrane adhesion molecules"/>
    <property type="evidence" value="ECO:0007669"/>
    <property type="project" value="InterPro"/>
</dbReference>
<evidence type="ECO:0000256" key="7">
    <source>
        <dbReference type="ARBA" id="ARBA00023180"/>
    </source>
</evidence>
<feature type="domain" description="Cadherin" evidence="11">
    <location>
        <begin position="35"/>
        <end position="140"/>
    </location>
</feature>
<proteinExistence type="predicted"/>
<keyword evidence="6" id="KW-0472">Membrane</keyword>
<dbReference type="PANTHER" id="PTHR24028">
    <property type="entry name" value="CADHERIN-87A"/>
    <property type="match status" value="1"/>
</dbReference>
<keyword evidence="4 8" id="KW-0106">Calcium</keyword>
<dbReference type="InterPro" id="IPR015919">
    <property type="entry name" value="Cadherin-like_sf"/>
</dbReference>
<comment type="subcellular location">
    <subcellularLocation>
        <location evidence="1">Membrane</location>
        <topology evidence="1">Single-pass membrane protein</topology>
    </subcellularLocation>
</comment>
<dbReference type="GO" id="GO:0005509">
    <property type="term" value="F:calcium ion binding"/>
    <property type="evidence" value="ECO:0007669"/>
    <property type="project" value="UniProtKB-UniRule"/>
</dbReference>
<feature type="signal peptide" evidence="10">
    <location>
        <begin position="1"/>
        <end position="25"/>
    </location>
</feature>
<feature type="chain" id="PRO_5030017593" description="Cadherin domain-containing protein" evidence="10">
    <location>
        <begin position="26"/>
        <end position="622"/>
    </location>
</feature>
<evidence type="ECO:0000256" key="4">
    <source>
        <dbReference type="ARBA" id="ARBA00022837"/>
    </source>
</evidence>
<keyword evidence="3" id="KW-0677">Repeat</keyword>
<gene>
    <name evidence="12" type="ORF">MCOS_LOCUS10020</name>
</gene>
<feature type="domain" description="Cadherin" evidence="11">
    <location>
        <begin position="420"/>
        <end position="532"/>
    </location>
</feature>
<dbReference type="InterPro" id="IPR050174">
    <property type="entry name" value="Protocadherin/Cadherin-CA"/>
</dbReference>
<reference evidence="12 13" key="1">
    <citation type="submission" date="2018-10" db="EMBL/GenBank/DDBJ databases">
        <authorList>
            <consortium name="Pathogen Informatics"/>
        </authorList>
    </citation>
    <scope>NUCLEOTIDE SEQUENCE [LARGE SCALE GENOMIC DNA]</scope>
</reference>
<organism evidence="12 13">
    <name type="scientific">Mesocestoides corti</name>
    <name type="common">Flatworm</name>
    <dbReference type="NCBI Taxonomy" id="53468"/>
    <lineage>
        <taxon>Eukaryota</taxon>
        <taxon>Metazoa</taxon>
        <taxon>Spiralia</taxon>
        <taxon>Lophotrochozoa</taxon>
        <taxon>Platyhelminthes</taxon>
        <taxon>Cestoda</taxon>
        <taxon>Eucestoda</taxon>
        <taxon>Cyclophyllidea</taxon>
        <taxon>Mesocestoididae</taxon>
        <taxon>Mesocestoides</taxon>
    </lineage>
</organism>
<dbReference type="CDD" id="cd11304">
    <property type="entry name" value="Cadherin_repeat"/>
    <property type="match status" value="5"/>
</dbReference>
<dbReference type="EMBL" id="UXSR01005942">
    <property type="protein sequence ID" value="VDD84017.1"/>
    <property type="molecule type" value="Genomic_DNA"/>
</dbReference>
<dbReference type="GO" id="GO:0005886">
    <property type="term" value="C:plasma membrane"/>
    <property type="evidence" value="ECO:0007669"/>
    <property type="project" value="InterPro"/>
</dbReference>
<feature type="domain" description="Cadherin" evidence="11">
    <location>
        <begin position="273"/>
        <end position="402"/>
    </location>
</feature>
<dbReference type="PROSITE" id="PS50268">
    <property type="entry name" value="CADHERIN_2"/>
    <property type="match status" value="5"/>
</dbReference>
<dbReference type="PRINTS" id="PR00205">
    <property type="entry name" value="CADHERIN"/>
</dbReference>
<evidence type="ECO:0000256" key="1">
    <source>
        <dbReference type="ARBA" id="ARBA00004167"/>
    </source>
</evidence>
<evidence type="ECO:0000256" key="6">
    <source>
        <dbReference type="ARBA" id="ARBA00023136"/>
    </source>
</evidence>
<dbReference type="PANTHER" id="PTHR24028:SF146">
    <property type="entry name" value="CADHERIN 96CB, ISOFORM D-RELATED"/>
    <property type="match status" value="1"/>
</dbReference>
<dbReference type="Pfam" id="PF00028">
    <property type="entry name" value="Cadherin"/>
    <property type="match status" value="2"/>
</dbReference>
<name>A0A0R3UQ70_MESCO</name>
<keyword evidence="5" id="KW-1133">Transmembrane helix</keyword>
<dbReference type="SMART" id="SM00112">
    <property type="entry name" value="CA"/>
    <property type="match status" value="4"/>
</dbReference>
<evidence type="ECO:0000313" key="12">
    <source>
        <dbReference type="EMBL" id="VDD84017.1"/>
    </source>
</evidence>
<evidence type="ECO:0000313" key="13">
    <source>
        <dbReference type="Proteomes" id="UP000267029"/>
    </source>
</evidence>
<evidence type="ECO:0000256" key="8">
    <source>
        <dbReference type="PROSITE-ProRule" id="PRU00043"/>
    </source>
</evidence>
<evidence type="ECO:0000256" key="10">
    <source>
        <dbReference type="SAM" id="SignalP"/>
    </source>
</evidence>
<evidence type="ECO:0000259" key="11">
    <source>
        <dbReference type="PROSITE" id="PS50268"/>
    </source>
</evidence>
<keyword evidence="10" id="KW-0732">Signal</keyword>
<dbReference type="InterPro" id="IPR020894">
    <property type="entry name" value="Cadherin_CS"/>
</dbReference>
<dbReference type="PROSITE" id="PS00232">
    <property type="entry name" value="CADHERIN_1"/>
    <property type="match status" value="3"/>
</dbReference>
<keyword evidence="13" id="KW-1185">Reference proteome</keyword>
<dbReference type="STRING" id="53468.A0A0R3UQ70"/>
<evidence type="ECO:0000256" key="9">
    <source>
        <dbReference type="SAM" id="MobiDB-lite"/>
    </source>
</evidence>
<keyword evidence="2" id="KW-0812">Transmembrane</keyword>
<dbReference type="Proteomes" id="UP000267029">
    <property type="component" value="Unassembled WGS sequence"/>
</dbReference>
<dbReference type="OrthoDB" id="6252479at2759"/>
<dbReference type="SUPFAM" id="SSF49313">
    <property type="entry name" value="Cadherin-like"/>
    <property type="match status" value="4"/>
</dbReference>
<evidence type="ECO:0000256" key="2">
    <source>
        <dbReference type="ARBA" id="ARBA00022692"/>
    </source>
</evidence>
<accession>A0A0R3UQ70</accession>
<dbReference type="Gene3D" id="2.60.40.60">
    <property type="entry name" value="Cadherins"/>
    <property type="match status" value="5"/>
</dbReference>
<evidence type="ECO:0000256" key="3">
    <source>
        <dbReference type="ARBA" id="ARBA00022737"/>
    </source>
</evidence>
<feature type="domain" description="Cadherin" evidence="11">
    <location>
        <begin position="533"/>
        <end position="611"/>
    </location>
</feature>
<feature type="domain" description="Cadherin" evidence="11">
    <location>
        <begin position="141"/>
        <end position="272"/>
    </location>
</feature>
<evidence type="ECO:0000256" key="5">
    <source>
        <dbReference type="ARBA" id="ARBA00022989"/>
    </source>
</evidence>